<proteinExistence type="predicted"/>
<organism evidence="1 2">
    <name type="scientific">Oedothorax gibbosus</name>
    <dbReference type="NCBI Taxonomy" id="931172"/>
    <lineage>
        <taxon>Eukaryota</taxon>
        <taxon>Metazoa</taxon>
        <taxon>Ecdysozoa</taxon>
        <taxon>Arthropoda</taxon>
        <taxon>Chelicerata</taxon>
        <taxon>Arachnida</taxon>
        <taxon>Araneae</taxon>
        <taxon>Araneomorphae</taxon>
        <taxon>Entelegynae</taxon>
        <taxon>Araneoidea</taxon>
        <taxon>Linyphiidae</taxon>
        <taxon>Erigoninae</taxon>
        <taxon>Oedothorax</taxon>
    </lineage>
</organism>
<sequence length="103" mass="11758">MVLLVWGKLAPFIKSSPILPLAKQCYIDDPVLTFYVPPISIYLIQPFRPHIHSLNSWFVPNLVRRVCLADSAYRTSGWGLSTTGICKSACDYCNSLRTRRSRR</sequence>
<dbReference type="Proteomes" id="UP000827092">
    <property type="component" value="Unassembled WGS sequence"/>
</dbReference>
<dbReference type="EMBL" id="JAFNEN010000038">
    <property type="protein sequence ID" value="KAG8198637.1"/>
    <property type="molecule type" value="Genomic_DNA"/>
</dbReference>
<evidence type="ECO:0000313" key="1">
    <source>
        <dbReference type="EMBL" id="KAG8198637.1"/>
    </source>
</evidence>
<keyword evidence="2" id="KW-1185">Reference proteome</keyword>
<protein>
    <submittedName>
        <fullName evidence="1">Uncharacterized protein</fullName>
    </submittedName>
</protein>
<dbReference type="AlphaFoldDB" id="A0AAV6VPK5"/>
<name>A0AAV6VPK5_9ARAC</name>
<evidence type="ECO:0000313" key="2">
    <source>
        <dbReference type="Proteomes" id="UP000827092"/>
    </source>
</evidence>
<comment type="caution">
    <text evidence="1">The sequence shown here is derived from an EMBL/GenBank/DDBJ whole genome shotgun (WGS) entry which is preliminary data.</text>
</comment>
<gene>
    <name evidence="1" type="ORF">JTE90_026533</name>
</gene>
<accession>A0AAV6VPK5</accession>
<reference evidence="1 2" key="1">
    <citation type="journal article" date="2022" name="Nat. Ecol. Evol.">
        <title>A masculinizing supergene underlies an exaggerated male reproductive morph in a spider.</title>
        <authorList>
            <person name="Hendrickx F."/>
            <person name="De Corte Z."/>
            <person name="Sonet G."/>
            <person name="Van Belleghem S.M."/>
            <person name="Kostlbacher S."/>
            <person name="Vangestel C."/>
        </authorList>
    </citation>
    <scope>NUCLEOTIDE SEQUENCE [LARGE SCALE GENOMIC DNA]</scope>
    <source>
        <strain evidence="1">W744_W776</strain>
    </source>
</reference>